<dbReference type="GO" id="GO:0000287">
    <property type="term" value="F:magnesium ion binding"/>
    <property type="evidence" value="ECO:0007669"/>
    <property type="project" value="TreeGrafter"/>
</dbReference>
<dbReference type="InterPro" id="IPR050148">
    <property type="entry name" value="Terpene_synthase-like"/>
</dbReference>
<organism evidence="5 6">
    <name type="scientific">Taxus chinensis</name>
    <name type="common">Chinese yew</name>
    <name type="synonym">Taxus wallichiana var. chinensis</name>
    <dbReference type="NCBI Taxonomy" id="29808"/>
    <lineage>
        <taxon>Eukaryota</taxon>
        <taxon>Viridiplantae</taxon>
        <taxon>Streptophyta</taxon>
        <taxon>Embryophyta</taxon>
        <taxon>Tracheophyta</taxon>
        <taxon>Spermatophyta</taxon>
        <taxon>Pinopsida</taxon>
        <taxon>Pinidae</taxon>
        <taxon>Conifers II</taxon>
        <taxon>Cupressales</taxon>
        <taxon>Taxaceae</taxon>
        <taxon>Taxus</taxon>
    </lineage>
</organism>
<dbReference type="SUPFAM" id="SSF48239">
    <property type="entry name" value="Terpenoid cyclases/Protein prenyltransferases"/>
    <property type="match status" value="1"/>
</dbReference>
<evidence type="ECO:0000313" key="5">
    <source>
        <dbReference type="EMBL" id="KAH9306202.1"/>
    </source>
</evidence>
<name>A0AA38KW69_TAXCH</name>
<sequence>MAPTSLSSYNLSFPCLNTFTSNGLQFSTKFALPTMCRRARLNKPIIINNAVLSATQINVENHSQTLWDDHFIFDFSFPELVYQASSCVEHAETLVKEIKGMFNAMPTYSSSPQDLFQRISMVDNLQRLGIDHHFQREIKAALDYVYRYWDEKGIGYCRETPLSNLNRTALGFRILRLNGYDISS</sequence>
<dbReference type="Gene3D" id="1.50.10.130">
    <property type="entry name" value="Terpene synthase, N-terminal domain"/>
    <property type="match status" value="1"/>
</dbReference>
<comment type="caution">
    <text evidence="5">The sequence shown here is derived from an EMBL/GenBank/DDBJ whole genome shotgun (WGS) entry which is preliminary data.</text>
</comment>
<reference evidence="5 6" key="1">
    <citation type="journal article" date="2021" name="Nat. Plants">
        <title>The Taxus genome provides insights into paclitaxel biosynthesis.</title>
        <authorList>
            <person name="Xiong X."/>
            <person name="Gou J."/>
            <person name="Liao Q."/>
            <person name="Li Y."/>
            <person name="Zhou Q."/>
            <person name="Bi G."/>
            <person name="Li C."/>
            <person name="Du R."/>
            <person name="Wang X."/>
            <person name="Sun T."/>
            <person name="Guo L."/>
            <person name="Liang H."/>
            <person name="Lu P."/>
            <person name="Wu Y."/>
            <person name="Zhang Z."/>
            <person name="Ro D.K."/>
            <person name="Shang Y."/>
            <person name="Huang S."/>
            <person name="Yan J."/>
        </authorList>
    </citation>
    <scope>NUCLEOTIDE SEQUENCE [LARGE SCALE GENOMIC DNA]</scope>
    <source>
        <strain evidence="5">Ta-2019</strain>
    </source>
</reference>
<proteinExistence type="predicted"/>
<dbReference type="EMBL" id="JAHRHJ020000008">
    <property type="protein sequence ID" value="KAH9306202.1"/>
    <property type="molecule type" value="Genomic_DNA"/>
</dbReference>
<evidence type="ECO:0000259" key="4">
    <source>
        <dbReference type="Pfam" id="PF01397"/>
    </source>
</evidence>
<feature type="domain" description="Terpene synthase N-terminal" evidence="4">
    <location>
        <begin position="66"/>
        <end position="184"/>
    </location>
</feature>
<keyword evidence="3" id="KW-0460">Magnesium</keyword>
<gene>
    <name evidence="5" type="ORF">KI387_010606</name>
</gene>
<keyword evidence="6" id="KW-1185">Reference proteome</keyword>
<dbReference type="AlphaFoldDB" id="A0AA38KW69"/>
<comment type="cofactor">
    <cofactor evidence="1">
        <name>Mg(2+)</name>
        <dbReference type="ChEBI" id="CHEBI:18420"/>
    </cofactor>
</comment>
<dbReference type="PANTHER" id="PTHR31739">
    <property type="entry name" value="ENT-COPALYL DIPHOSPHATE SYNTHASE, CHLOROPLASTIC"/>
    <property type="match status" value="1"/>
</dbReference>
<dbReference type="OMA" id="SSCVEHA"/>
<dbReference type="GO" id="GO:0016102">
    <property type="term" value="P:diterpenoid biosynthetic process"/>
    <property type="evidence" value="ECO:0007669"/>
    <property type="project" value="TreeGrafter"/>
</dbReference>
<evidence type="ECO:0000256" key="2">
    <source>
        <dbReference type="ARBA" id="ARBA00022723"/>
    </source>
</evidence>
<dbReference type="Proteomes" id="UP000824469">
    <property type="component" value="Unassembled WGS sequence"/>
</dbReference>
<evidence type="ECO:0000256" key="1">
    <source>
        <dbReference type="ARBA" id="ARBA00001946"/>
    </source>
</evidence>
<protein>
    <recommendedName>
        <fullName evidence="4">Terpene synthase N-terminal domain-containing protein</fullName>
    </recommendedName>
</protein>
<evidence type="ECO:0000256" key="3">
    <source>
        <dbReference type="ARBA" id="ARBA00022842"/>
    </source>
</evidence>
<dbReference type="InterPro" id="IPR008930">
    <property type="entry name" value="Terpenoid_cyclase/PrenylTrfase"/>
</dbReference>
<dbReference type="InterPro" id="IPR036965">
    <property type="entry name" value="Terpene_synth_N_sf"/>
</dbReference>
<dbReference type="PANTHER" id="PTHR31739:SF4">
    <property type="entry name" value="ENT-COPALYL DIPHOSPHATE SYNTHASE, CHLOROPLASTIC"/>
    <property type="match status" value="1"/>
</dbReference>
<feature type="non-terminal residue" evidence="5">
    <location>
        <position position="184"/>
    </location>
</feature>
<dbReference type="Pfam" id="PF01397">
    <property type="entry name" value="Terpene_synth"/>
    <property type="match status" value="1"/>
</dbReference>
<dbReference type="GO" id="GO:0010333">
    <property type="term" value="F:terpene synthase activity"/>
    <property type="evidence" value="ECO:0007669"/>
    <property type="project" value="InterPro"/>
</dbReference>
<evidence type="ECO:0000313" key="6">
    <source>
        <dbReference type="Proteomes" id="UP000824469"/>
    </source>
</evidence>
<keyword evidence="2" id="KW-0479">Metal-binding</keyword>
<dbReference type="InterPro" id="IPR001906">
    <property type="entry name" value="Terpene_synth_N"/>
</dbReference>
<accession>A0AA38KW69</accession>